<reference evidence="8" key="1">
    <citation type="journal article" date="2023" name="Mol. Phylogenet. Evol.">
        <title>Genome-scale phylogeny and comparative genomics of the fungal order Sordariales.</title>
        <authorList>
            <person name="Hensen N."/>
            <person name="Bonometti L."/>
            <person name="Westerberg I."/>
            <person name="Brannstrom I.O."/>
            <person name="Guillou S."/>
            <person name="Cros-Aarteil S."/>
            <person name="Calhoun S."/>
            <person name="Haridas S."/>
            <person name="Kuo A."/>
            <person name="Mondo S."/>
            <person name="Pangilinan J."/>
            <person name="Riley R."/>
            <person name="LaButti K."/>
            <person name="Andreopoulos B."/>
            <person name="Lipzen A."/>
            <person name="Chen C."/>
            <person name="Yan M."/>
            <person name="Daum C."/>
            <person name="Ng V."/>
            <person name="Clum A."/>
            <person name="Steindorff A."/>
            <person name="Ohm R.A."/>
            <person name="Martin F."/>
            <person name="Silar P."/>
            <person name="Natvig D.O."/>
            <person name="Lalanne C."/>
            <person name="Gautier V."/>
            <person name="Ament-Velasquez S.L."/>
            <person name="Kruys A."/>
            <person name="Hutchinson M.I."/>
            <person name="Powell A.J."/>
            <person name="Barry K."/>
            <person name="Miller A.N."/>
            <person name="Grigoriev I.V."/>
            <person name="Debuchy R."/>
            <person name="Gladieux P."/>
            <person name="Hiltunen Thoren M."/>
            <person name="Johannesson H."/>
        </authorList>
    </citation>
    <scope>NUCLEOTIDE SEQUENCE</scope>
    <source>
        <strain evidence="8">PSN309</strain>
    </source>
</reference>
<evidence type="ECO:0000256" key="2">
    <source>
        <dbReference type="ARBA" id="ARBA00010617"/>
    </source>
</evidence>
<evidence type="ECO:0000256" key="1">
    <source>
        <dbReference type="ARBA" id="ARBA00001971"/>
    </source>
</evidence>
<evidence type="ECO:0000256" key="3">
    <source>
        <dbReference type="ARBA" id="ARBA00022617"/>
    </source>
</evidence>
<evidence type="ECO:0000256" key="6">
    <source>
        <dbReference type="ARBA" id="ARBA00023004"/>
    </source>
</evidence>
<accession>A0AAN7ABJ7</accession>
<comment type="cofactor">
    <cofactor evidence="1">
        <name>heme</name>
        <dbReference type="ChEBI" id="CHEBI:30413"/>
    </cofactor>
</comment>
<comment type="similarity">
    <text evidence="2">Belongs to the cytochrome P450 family.</text>
</comment>
<protein>
    <submittedName>
        <fullName evidence="8">Cytochrome P450</fullName>
    </submittedName>
</protein>
<dbReference type="PANTHER" id="PTHR24305">
    <property type="entry name" value="CYTOCHROME P450"/>
    <property type="match status" value="1"/>
</dbReference>
<dbReference type="InterPro" id="IPR050121">
    <property type="entry name" value="Cytochrome_P450_monoxygenase"/>
</dbReference>
<name>A0AAN7ABJ7_9PEZI</name>
<evidence type="ECO:0000256" key="4">
    <source>
        <dbReference type="ARBA" id="ARBA00022723"/>
    </source>
</evidence>
<sequence length="325" mass="36521">MDWGEDSIWSFAKRVDELFNKTKGTGNVITLNRAFSAYVDDAVSNACFGKSIGLLEDEDFSPLWHRMLHGLGTQTPLLFNFPILPRMLNLLPVGVVARGDYTQNRKLIETIILSDELPASQKTKSRLATEASVVLAAGGITTMRMLTIVAYYLLADPVKEKRVREELAGLMAGYPDRTPRWGELEGLPYLSACVNEALRLGIGATRHVSKYFPHDEITYKEWVIPKGVDEEVYPSAWSFIPERWLGDIDHRMDRNLNPFSKGSRVCLERSNLAYADMYILLATLFRPGGPRMTLYKTDESDVKFECDFGVSSPRLDSKGVRATIG</sequence>
<gene>
    <name evidence="8" type="ORF">QBC35DRAFT_546682</name>
</gene>
<dbReference type="AlphaFoldDB" id="A0AAN7ABJ7"/>
<evidence type="ECO:0000256" key="7">
    <source>
        <dbReference type="ARBA" id="ARBA00023033"/>
    </source>
</evidence>
<comment type="caution">
    <text evidence="8">The sequence shown here is derived from an EMBL/GenBank/DDBJ whole genome shotgun (WGS) entry which is preliminary data.</text>
</comment>
<keyword evidence="9" id="KW-1185">Reference proteome</keyword>
<dbReference type="Pfam" id="PF00067">
    <property type="entry name" value="p450"/>
    <property type="match status" value="1"/>
</dbReference>
<dbReference type="CDD" id="cd11062">
    <property type="entry name" value="CYP58-like"/>
    <property type="match status" value="1"/>
</dbReference>
<organism evidence="8 9">
    <name type="scientific">Podospora australis</name>
    <dbReference type="NCBI Taxonomy" id="1536484"/>
    <lineage>
        <taxon>Eukaryota</taxon>
        <taxon>Fungi</taxon>
        <taxon>Dikarya</taxon>
        <taxon>Ascomycota</taxon>
        <taxon>Pezizomycotina</taxon>
        <taxon>Sordariomycetes</taxon>
        <taxon>Sordariomycetidae</taxon>
        <taxon>Sordariales</taxon>
        <taxon>Podosporaceae</taxon>
        <taxon>Podospora</taxon>
    </lineage>
</organism>
<dbReference type="InterPro" id="IPR001128">
    <property type="entry name" value="Cyt_P450"/>
</dbReference>
<dbReference type="GO" id="GO:0016705">
    <property type="term" value="F:oxidoreductase activity, acting on paired donors, with incorporation or reduction of molecular oxygen"/>
    <property type="evidence" value="ECO:0007669"/>
    <property type="project" value="InterPro"/>
</dbReference>
<dbReference type="InterPro" id="IPR036396">
    <property type="entry name" value="Cyt_P450_sf"/>
</dbReference>
<keyword evidence="7" id="KW-0503">Monooxygenase</keyword>
<dbReference type="Proteomes" id="UP001302126">
    <property type="component" value="Unassembled WGS sequence"/>
</dbReference>
<keyword evidence="3" id="KW-0349">Heme</keyword>
<dbReference type="GO" id="GO:0005506">
    <property type="term" value="F:iron ion binding"/>
    <property type="evidence" value="ECO:0007669"/>
    <property type="project" value="InterPro"/>
</dbReference>
<dbReference type="GO" id="GO:0020037">
    <property type="term" value="F:heme binding"/>
    <property type="evidence" value="ECO:0007669"/>
    <property type="project" value="InterPro"/>
</dbReference>
<evidence type="ECO:0000313" key="8">
    <source>
        <dbReference type="EMBL" id="KAK4182601.1"/>
    </source>
</evidence>
<keyword evidence="4" id="KW-0479">Metal-binding</keyword>
<keyword evidence="5" id="KW-0560">Oxidoreductase</keyword>
<evidence type="ECO:0000313" key="9">
    <source>
        <dbReference type="Proteomes" id="UP001302126"/>
    </source>
</evidence>
<evidence type="ECO:0000256" key="5">
    <source>
        <dbReference type="ARBA" id="ARBA00023002"/>
    </source>
</evidence>
<dbReference type="SUPFAM" id="SSF48264">
    <property type="entry name" value="Cytochrome P450"/>
    <property type="match status" value="1"/>
</dbReference>
<dbReference type="PANTHER" id="PTHR24305:SF157">
    <property type="entry name" value="N-ACETYLTRYPTOPHAN 6-HYDROXYLASE IVOC-RELATED"/>
    <property type="match status" value="1"/>
</dbReference>
<reference evidence="8" key="2">
    <citation type="submission" date="2023-05" db="EMBL/GenBank/DDBJ databases">
        <authorList>
            <consortium name="Lawrence Berkeley National Laboratory"/>
            <person name="Steindorff A."/>
            <person name="Hensen N."/>
            <person name="Bonometti L."/>
            <person name="Westerberg I."/>
            <person name="Brannstrom I.O."/>
            <person name="Guillou S."/>
            <person name="Cros-Aarteil S."/>
            <person name="Calhoun S."/>
            <person name="Haridas S."/>
            <person name="Kuo A."/>
            <person name="Mondo S."/>
            <person name="Pangilinan J."/>
            <person name="Riley R."/>
            <person name="Labutti K."/>
            <person name="Andreopoulos B."/>
            <person name="Lipzen A."/>
            <person name="Chen C."/>
            <person name="Yanf M."/>
            <person name="Daum C."/>
            <person name="Ng V."/>
            <person name="Clum A."/>
            <person name="Ohm R."/>
            <person name="Martin F."/>
            <person name="Silar P."/>
            <person name="Natvig D."/>
            <person name="Lalanne C."/>
            <person name="Gautier V."/>
            <person name="Ament-Velasquez S.L."/>
            <person name="Kruys A."/>
            <person name="Hutchinson M.I."/>
            <person name="Powell A.J."/>
            <person name="Barry K."/>
            <person name="Miller A.N."/>
            <person name="Grigoriev I.V."/>
            <person name="Debuchy R."/>
            <person name="Gladieux P."/>
            <person name="Thoren M.H."/>
            <person name="Johannesson H."/>
        </authorList>
    </citation>
    <scope>NUCLEOTIDE SEQUENCE</scope>
    <source>
        <strain evidence="8">PSN309</strain>
    </source>
</reference>
<proteinExistence type="inferred from homology"/>
<dbReference type="GO" id="GO:0004497">
    <property type="term" value="F:monooxygenase activity"/>
    <property type="evidence" value="ECO:0007669"/>
    <property type="project" value="UniProtKB-KW"/>
</dbReference>
<keyword evidence="6" id="KW-0408">Iron</keyword>
<dbReference type="Gene3D" id="1.10.630.10">
    <property type="entry name" value="Cytochrome P450"/>
    <property type="match status" value="1"/>
</dbReference>
<dbReference type="EMBL" id="MU864635">
    <property type="protein sequence ID" value="KAK4182601.1"/>
    <property type="molecule type" value="Genomic_DNA"/>
</dbReference>